<dbReference type="GO" id="GO:0032259">
    <property type="term" value="P:methylation"/>
    <property type="evidence" value="ECO:0007669"/>
    <property type="project" value="UniProtKB-KW"/>
</dbReference>
<dbReference type="InterPro" id="IPR038576">
    <property type="entry name" value="Methyltransf_Zn-bd_dom_put_sf"/>
</dbReference>
<feature type="domain" description="C-methyltransferase" evidence="2">
    <location>
        <begin position="242"/>
        <end position="352"/>
    </location>
</feature>
<proteinExistence type="predicted"/>
<dbReference type="KEGG" id="gob:Gobs_0365"/>
<dbReference type="Gene3D" id="6.20.50.110">
    <property type="entry name" value="Methyltransferase, zinc-binding domain"/>
    <property type="match status" value="1"/>
</dbReference>
<evidence type="ECO:0000259" key="1">
    <source>
        <dbReference type="Pfam" id="PF08421"/>
    </source>
</evidence>
<dbReference type="SUPFAM" id="SSF53335">
    <property type="entry name" value="S-adenosyl-L-methionine-dependent methyltransferases"/>
    <property type="match status" value="1"/>
</dbReference>
<reference evidence="3 4" key="1">
    <citation type="journal article" date="2010" name="Stand. Genomic Sci.">
        <title>Complete genome sequence of Geodermatophilus obscurus type strain (G-20).</title>
        <authorList>
            <person name="Ivanova N."/>
            <person name="Sikorski J."/>
            <person name="Jando M."/>
            <person name="Munk C."/>
            <person name="Lapidus A."/>
            <person name="Glavina Del Rio T."/>
            <person name="Copeland A."/>
            <person name="Tice H."/>
            <person name="Cheng J.-F."/>
            <person name="Lucas S."/>
            <person name="Chen F."/>
            <person name="Nolan M."/>
            <person name="Bruce D."/>
            <person name="Goodwin L."/>
            <person name="Pitluck S."/>
            <person name="Mavromatis K."/>
            <person name="Mikhailova N."/>
            <person name="Pati A."/>
            <person name="Chen A."/>
            <person name="Palaniappan K."/>
            <person name="Land M."/>
            <person name="Hauser L."/>
            <person name="Chang Y.-J."/>
            <person name="Jeffries C.D."/>
            <person name="Meincke L."/>
            <person name="Brettin T."/>
            <person name="Detter J.C."/>
            <person name="Detter J.C."/>
            <person name="Rohde M."/>
            <person name="Goeker M."/>
            <person name="Bristow J."/>
            <person name="Eisen J.A."/>
            <person name="Markowitz V."/>
            <person name="Hugenholtz P."/>
            <person name="Kyrpides N.C."/>
            <person name="Klenk H.-P."/>
        </authorList>
    </citation>
    <scope>NUCLEOTIDE SEQUENCE [LARGE SCALE GENOMIC DNA]</scope>
    <source>
        <strain evidence="4">ATCC 25078 / DSM 43160 / JCM 3152 / KCC A-0152 / KCTC 9177 / NBRC 13315 / NRRL B-3577 / G-20</strain>
    </source>
</reference>
<dbReference type="AlphaFoldDB" id="D2S548"/>
<keyword evidence="3" id="KW-0489">Methyltransferase</keyword>
<gene>
    <name evidence="3" type="ordered locus">Gobs_0365</name>
</gene>
<dbReference type="Proteomes" id="UP000001382">
    <property type="component" value="Chromosome"/>
</dbReference>
<evidence type="ECO:0000313" key="4">
    <source>
        <dbReference type="Proteomes" id="UP000001382"/>
    </source>
</evidence>
<keyword evidence="4" id="KW-1185">Reference proteome</keyword>
<dbReference type="Pfam" id="PF08421">
    <property type="entry name" value="Methyltransf_13"/>
    <property type="match status" value="1"/>
</dbReference>
<name>D2S548_GEOOG</name>
<keyword evidence="3" id="KW-0808">Transferase</keyword>
<dbReference type="Gene3D" id="3.40.50.720">
    <property type="entry name" value="NAD(P)-binding Rossmann-like Domain"/>
    <property type="match status" value="1"/>
</dbReference>
<dbReference type="eggNOG" id="COG0001">
    <property type="taxonomic scope" value="Bacteria"/>
</dbReference>
<protein>
    <submittedName>
        <fullName evidence="3">C-methyltransferase</fullName>
    </submittedName>
</protein>
<dbReference type="GO" id="GO:0008168">
    <property type="term" value="F:methyltransferase activity"/>
    <property type="evidence" value="ECO:0007669"/>
    <property type="project" value="UniProtKB-KW"/>
</dbReference>
<dbReference type="STRING" id="526225.Gobs_0365"/>
<sequence>MASCRWCGSGHGETVLDLGLQPACDDFPRPGDPPAPVHPLRLWACDGCGLAQLPDRSPVPQEPRAVEPAALSAHARDSVAWALSQGLLVAGTSAREFGSPHGGSWVELLAAAGLEVRQDDGAGPVDAVIDVFGLMHEEDQRAGLGHRVECLTTDGVLVLVFPPLETVVELGQWNALRHGHHAYPSTAVAARQLAECGLTVVASVLHPLYGGTRLLAARRSSAVAPRAVSVPLPGDVPRAALTALAESVAAGVAALRAHLQQAAAEGRRVIGYGAASRAVPLLVGAGIGPELLPAVADASPAKQGRLIPGVGLPVVGPDELVAARADEVLLFLPDLLDEVRSALPEVEHSGACWRSVETLMPTRAECPPRPTSTPAS</sequence>
<dbReference type="InterPro" id="IPR013630">
    <property type="entry name" value="Methyltransf_Zn-bd_dom_put"/>
</dbReference>
<reference evidence="4" key="2">
    <citation type="submission" date="2010-01" db="EMBL/GenBank/DDBJ databases">
        <title>The complete genome of Geodermatophilus obscurus DSM 43160.</title>
        <authorList>
            <consortium name="US DOE Joint Genome Institute (JGI-PGF)"/>
            <person name="Lucas S."/>
            <person name="Copeland A."/>
            <person name="Lapidus A."/>
            <person name="Glavina del Rio T."/>
            <person name="Dalin E."/>
            <person name="Tice H."/>
            <person name="Bruce D."/>
            <person name="Goodwin L."/>
            <person name="Pitluck S."/>
            <person name="Kyrpides N."/>
            <person name="Mavromatis K."/>
            <person name="Ivanova N."/>
            <person name="Munk A.C."/>
            <person name="Brettin T."/>
            <person name="Detter J.C."/>
            <person name="Han C."/>
            <person name="Larimer F."/>
            <person name="Land M."/>
            <person name="Hauser L."/>
            <person name="Markowitz V."/>
            <person name="Cheng J.-F."/>
            <person name="Hugenholtz P."/>
            <person name="Woyke T."/>
            <person name="Wu D."/>
            <person name="Jando M."/>
            <person name="Schneider S."/>
            <person name="Klenk H.-P."/>
            <person name="Eisen J.A."/>
        </authorList>
    </citation>
    <scope>NUCLEOTIDE SEQUENCE [LARGE SCALE GENOMIC DNA]</scope>
    <source>
        <strain evidence="4">ATCC 25078 / DSM 43160 / JCM 3152 / KCC A-0152 / KCTC 9177 / NBRC 13315 / NRRL B-3577 / G-20</strain>
    </source>
</reference>
<evidence type="ECO:0000259" key="2">
    <source>
        <dbReference type="Pfam" id="PF08484"/>
    </source>
</evidence>
<organism evidence="3 4">
    <name type="scientific">Geodermatophilus obscurus (strain ATCC 25078 / DSM 43160 / JCM 3152 / CCUG 61914 / KCC A-0152 / KCTC 9177 / NBRC 13315 / NRRL B-3577 / G-20)</name>
    <dbReference type="NCBI Taxonomy" id="526225"/>
    <lineage>
        <taxon>Bacteria</taxon>
        <taxon>Bacillati</taxon>
        <taxon>Actinomycetota</taxon>
        <taxon>Actinomycetes</taxon>
        <taxon>Geodermatophilales</taxon>
        <taxon>Geodermatophilaceae</taxon>
        <taxon>Geodermatophilus</taxon>
    </lineage>
</organism>
<feature type="domain" description="Methyltransferase putative zinc binding" evidence="1">
    <location>
        <begin position="4"/>
        <end position="55"/>
    </location>
</feature>
<evidence type="ECO:0000313" key="3">
    <source>
        <dbReference type="EMBL" id="ADB73159.1"/>
    </source>
</evidence>
<dbReference type="HOGENOM" id="CLU_038800_1_0_11"/>
<dbReference type="Pfam" id="PF08484">
    <property type="entry name" value="Methyltransf_14"/>
    <property type="match status" value="1"/>
</dbReference>
<dbReference type="Gene3D" id="3.40.50.150">
    <property type="entry name" value="Vaccinia Virus protein VP39"/>
    <property type="match status" value="1"/>
</dbReference>
<accession>D2S548</accession>
<dbReference type="InterPro" id="IPR013691">
    <property type="entry name" value="MeTrfase_14"/>
</dbReference>
<dbReference type="EMBL" id="CP001867">
    <property type="protein sequence ID" value="ADB73159.1"/>
    <property type="molecule type" value="Genomic_DNA"/>
</dbReference>
<dbReference type="InterPro" id="IPR029063">
    <property type="entry name" value="SAM-dependent_MTases_sf"/>
</dbReference>